<reference evidence="5" key="1">
    <citation type="journal article" date="2009" name="Rice">
        <title>De Novo Next Generation Sequencing of Plant Genomes.</title>
        <authorList>
            <person name="Rounsley S."/>
            <person name="Marri P.R."/>
            <person name="Yu Y."/>
            <person name="He R."/>
            <person name="Sisneros N."/>
            <person name="Goicoechea J.L."/>
            <person name="Lee S.J."/>
            <person name="Angelova A."/>
            <person name="Kudrna D."/>
            <person name="Luo M."/>
            <person name="Affourtit J."/>
            <person name="Desany B."/>
            <person name="Knight J."/>
            <person name="Niazi F."/>
            <person name="Egholm M."/>
            <person name="Wing R.A."/>
        </authorList>
    </citation>
    <scope>NUCLEOTIDE SEQUENCE [LARGE SCALE GENOMIC DNA]</scope>
    <source>
        <strain evidence="5">cv. IRGC 105608</strain>
    </source>
</reference>
<dbReference type="STRING" id="65489.A0A0D3GEE7"/>
<name>A0A0D3GEE7_9ORYZ</name>
<dbReference type="FunFam" id="1.25.70.10:FF:000016">
    <property type="entry name" value="Mitochondrial transcription termination factor-like"/>
    <property type="match status" value="1"/>
</dbReference>
<dbReference type="GO" id="GO:0003676">
    <property type="term" value="F:nucleic acid binding"/>
    <property type="evidence" value="ECO:0007669"/>
    <property type="project" value="InterPro"/>
</dbReference>
<evidence type="ECO:0000313" key="5">
    <source>
        <dbReference type="EnsemblPlants" id="OBART06G07920.1"/>
    </source>
</evidence>
<dbReference type="Proteomes" id="UP000026960">
    <property type="component" value="Chromosome 6"/>
</dbReference>
<keyword evidence="3" id="KW-0809">Transit peptide</keyword>
<dbReference type="SMART" id="SM00733">
    <property type="entry name" value="Mterf"/>
    <property type="match status" value="20"/>
</dbReference>
<dbReference type="GO" id="GO:0006353">
    <property type="term" value="P:DNA-templated transcription termination"/>
    <property type="evidence" value="ECO:0007669"/>
    <property type="project" value="UniProtKB-KW"/>
</dbReference>
<feature type="compositionally biased region" description="Pro residues" evidence="4">
    <location>
        <begin position="1477"/>
        <end position="1486"/>
    </location>
</feature>
<comment type="similarity">
    <text evidence="1">Belongs to the mTERF family.</text>
</comment>
<dbReference type="FunFam" id="1.25.70.10:FF:000001">
    <property type="entry name" value="Mitochondrial transcription termination factor-like"/>
    <property type="match status" value="5"/>
</dbReference>
<dbReference type="InterPro" id="IPR003690">
    <property type="entry name" value="MTERF"/>
</dbReference>
<sequence>MNHLRNQILLLRVRSSSTSLSPLSPLHRLFSSSTAAASIAAEPFAVEDYLVTTCGLTGDQARKAAKTLSRLRSPSKPDAAVAFLSGLGLSRSGIAAAVAADPRLLCADVEKNLAKRVAELGELGISRSQVARLIPLARQSFRSSSLATNLGFWLPVLGSFENVLMALKANGAILGSDVEKVVKPNLALLQQCGIHVCDFPHTRLPTVLCRPPNHVQEAVARIGEFGVPQYSPVFRNALVPFAYQNKEKLAAKIGVLEMFGWSEDDLSMTMRKGPVVMNMSVERLRKNVEFLTRDVKLETRYIARRPIMISYSLERRLLPRHRLLRFLSAKGLLDGELDFYSAVALTEKKFLDKFVHSCKCSIADPANAYASSFVGDPASPRPIAGIFPPPCPLRRLLSTTAPVSPKPFAVDEYLVATCGLTRAQAAKASEKLSNLRSPSNPDAVLAFLSDLGLSRPDGIAAAVAADPRLLCADVGSSLARRVDELGGLGLSRSQIARLLPLAGRCFRSSSLATRLAFWHPVFGSFENILKALKMNAALLGSDLDKVAKPNLAFLAQCGINASDVTRTTLSLYSCRLFTVNPRFLQDAVARVEELGVARGWRTFHRVLSTVAFLSRETIASKMQLLDDLGFSHDDFLVIVRRAPQVLRLSDGRIRRSVEFLIRDVGLEQCYIAQRPTLLAYSLERRLLPRHCLLKVLKAKGLLNCDLSYYCIAAMSEDKFVQRFVDPFKDKIQGLADAYTSSCSGEANGVRSLPASPRPIAGIFLPPCSLRRLLSTTAPVSPKPFAVEDYLVAGCGLTRAEAVKASAKISHLSSPSNPDAVIAFLSDLGLPRPKIAAAIAADPRLLCADVEKNLAKRVGELGDLGLSRSQIARLLPLAGWCFRSSSLATNLAFWLPVFGSFDKILKALRMNKNLLSPGVQKSAKPILAFLEQCGINASDVARSSTMYSSRLLTANPEYLRDAVARVEELGLDRSSRRFHRGLVAVALVSKETAARKIRLMEELGFSQDDLLVIMRKLPNFVALSEKKIRRAVEFLKRDVGLEGRYIVQRPVLLSYSLERRLLPRHCLIKVLRTKGLLDCKLCYYSTAALGEKKFIERFVHPYEDHIAGLADAYGSICSGKVANGVAPLLDHRTGMQNIKSGSKRSSGFKRRSAAAGNRRDAMIHLRRCVLSRLLRPPCLTAATHANSLLSLHLRRLLSSAAEPFAVEDYLVESCGLTRARAEKVSGKLSHLRSPSKPDAVLAFLSGLGLTRPDIAAAVASDPRLLCARVDRTLDARVAELGGIGLSRSQIARLIPLARGGFRIKSLGSKLAFLVTVPGGCQDELWAIKPGTRLFALAVVKFAILSQEKITKKSGLFKKLGWSQEDLSLAAKNMPSILAMGEKRLRQRMKFLTEDVGLEIPYIAQRPALMFYSIERRLLPRHCLINVLKRNGLLKINYDFYSTALISNEKFLDKFVHPYVESVPGIGASFLASSGHRASPPPRTPIPSSPSTAAAAAPIPPEPFAVEDYLVDSCGLTRARAKKASGKLSHLRSPSNPDAVLAFLSGLGLSRPDIAAVVVNDPLFICARVDKTLATRVAELADLGLSRSQIARLIPVVRSLFRCKSLAPRLAFLLTVFGSFDRCLEVIKTNYGVLSSNVEAVIKPNLAVLKECGISIADRPSYAFASRVISRPTKHLEEAVVLANEFGAKQGTRVFTNAVMIFGILGQEKLAKKLEFFKKLGWSQDDLSLAVRSMPHILAMKEERMRRGMKFLTEDVGLEIPYIARRPALTMYSIERRLLPRHCLINVLKGNGLLKADYDFYNISVISNDDFMEKFVQPYVESVPGLGDAYASSCTGCGVHQLKLLSKLEAVLEEHKGEEDVPMLLLAVYQQPGTIHRHKSHHKTRVWRRELGVGHQGILRKETLLIVTIIIMNKWDPWRNGSASDSRSEGCVFDSRRAKNSTAHVSLRPYWTNLRH</sequence>
<dbReference type="eggNOG" id="KOG1267">
    <property type="taxonomic scope" value="Eukaryota"/>
</dbReference>
<keyword evidence="2" id="KW-0805">Transcription regulation</keyword>
<dbReference type="EnsemblPlants" id="OBART06G07920.1">
    <property type="protein sequence ID" value="OBART06G07920.1"/>
    <property type="gene ID" value="OBART06G07920"/>
</dbReference>
<evidence type="ECO:0000256" key="2">
    <source>
        <dbReference type="ARBA" id="ARBA00022472"/>
    </source>
</evidence>
<organism evidence="5">
    <name type="scientific">Oryza barthii</name>
    <dbReference type="NCBI Taxonomy" id="65489"/>
    <lineage>
        <taxon>Eukaryota</taxon>
        <taxon>Viridiplantae</taxon>
        <taxon>Streptophyta</taxon>
        <taxon>Embryophyta</taxon>
        <taxon>Tracheophyta</taxon>
        <taxon>Spermatophyta</taxon>
        <taxon>Magnoliopsida</taxon>
        <taxon>Liliopsida</taxon>
        <taxon>Poales</taxon>
        <taxon>Poaceae</taxon>
        <taxon>BOP clade</taxon>
        <taxon>Oryzoideae</taxon>
        <taxon>Oryzeae</taxon>
        <taxon>Oryzinae</taxon>
        <taxon>Oryza</taxon>
    </lineage>
</organism>
<proteinExistence type="inferred from homology"/>
<accession>A0A0D3GEE7</accession>
<dbReference type="PANTHER" id="PTHR13068:SF83">
    <property type="entry name" value="OS06G0224500 PROTEIN"/>
    <property type="match status" value="1"/>
</dbReference>
<feature type="region of interest" description="Disordered" evidence="4">
    <location>
        <begin position="1472"/>
        <end position="1494"/>
    </location>
</feature>
<dbReference type="Gene3D" id="1.25.70.10">
    <property type="entry name" value="Transcription termination factor 3, mitochondrial"/>
    <property type="match status" value="5"/>
</dbReference>
<dbReference type="InterPro" id="IPR038538">
    <property type="entry name" value="MTERF_sf"/>
</dbReference>
<evidence type="ECO:0000256" key="4">
    <source>
        <dbReference type="SAM" id="MobiDB-lite"/>
    </source>
</evidence>
<evidence type="ECO:0000256" key="1">
    <source>
        <dbReference type="ARBA" id="ARBA00007692"/>
    </source>
</evidence>
<keyword evidence="2" id="KW-0806">Transcription termination</keyword>
<reference evidence="5" key="2">
    <citation type="submission" date="2015-03" db="UniProtKB">
        <authorList>
            <consortium name="EnsemblPlants"/>
        </authorList>
    </citation>
    <scope>IDENTIFICATION</scope>
</reference>
<dbReference type="Gramene" id="OBART06G07920.1">
    <property type="protein sequence ID" value="OBART06G07920.1"/>
    <property type="gene ID" value="OBART06G07920"/>
</dbReference>
<dbReference type="PaxDb" id="65489-OBART06G07920.1"/>
<keyword evidence="6" id="KW-1185">Reference proteome</keyword>
<dbReference type="PANTHER" id="PTHR13068">
    <property type="entry name" value="CGI-12 PROTEIN-RELATED"/>
    <property type="match status" value="1"/>
</dbReference>
<evidence type="ECO:0000256" key="3">
    <source>
        <dbReference type="ARBA" id="ARBA00022946"/>
    </source>
</evidence>
<keyword evidence="2" id="KW-0804">Transcription</keyword>
<protein>
    <submittedName>
        <fullName evidence="5">Uncharacterized protein</fullName>
    </submittedName>
</protein>
<evidence type="ECO:0000313" key="6">
    <source>
        <dbReference type="Proteomes" id="UP000026960"/>
    </source>
</evidence>
<dbReference type="Pfam" id="PF02536">
    <property type="entry name" value="mTERF"/>
    <property type="match status" value="5"/>
</dbReference>